<dbReference type="PROSITE" id="PS51866">
    <property type="entry name" value="MOP"/>
    <property type="match status" value="1"/>
</dbReference>
<evidence type="ECO:0000256" key="1">
    <source>
        <dbReference type="ARBA" id="ARBA00004202"/>
    </source>
</evidence>
<evidence type="ECO:0000313" key="4">
    <source>
        <dbReference type="EMBL" id="MBB6645201.1"/>
    </source>
</evidence>
<keyword evidence="2" id="KW-0500">Molybdenum</keyword>
<evidence type="ECO:0000256" key="2">
    <source>
        <dbReference type="ARBA" id="ARBA00022505"/>
    </source>
</evidence>
<reference evidence="4 5" key="1">
    <citation type="submission" date="2020-08" db="EMBL/GenBank/DDBJ databases">
        <authorList>
            <person name="Seo M.-J."/>
        </authorList>
    </citation>
    <scope>NUCLEOTIDE SEQUENCE [LARGE SCALE GENOMIC DNA]</scope>
    <source>
        <strain evidence="4 5">MBLA0160</strain>
    </source>
</reference>
<keyword evidence="5" id="KW-1185">Reference proteome</keyword>
<dbReference type="Gene3D" id="2.40.50.100">
    <property type="match status" value="1"/>
</dbReference>
<sequence>MALSARNGLPGTVVSAEKDGVMAGITLELGDGQTITSTATRASADRLDLAAGDSAAAVIKASEVMMETGEAE</sequence>
<comment type="caution">
    <text evidence="4">The sequence shown here is derived from an EMBL/GenBank/DDBJ whole genome shotgun (WGS) entry which is preliminary data.</text>
</comment>
<dbReference type="NCBIfam" id="TIGR00638">
    <property type="entry name" value="Mop"/>
    <property type="match status" value="1"/>
</dbReference>
<dbReference type="InterPro" id="IPR008995">
    <property type="entry name" value="Mo/tungstate-bd_C_term_dom"/>
</dbReference>
<dbReference type="SUPFAM" id="SSF50331">
    <property type="entry name" value="MOP-like"/>
    <property type="match status" value="1"/>
</dbReference>
<organism evidence="4 5">
    <name type="scientific">Halobellus ruber</name>
    <dbReference type="NCBI Taxonomy" id="2761102"/>
    <lineage>
        <taxon>Archaea</taxon>
        <taxon>Methanobacteriati</taxon>
        <taxon>Methanobacteriota</taxon>
        <taxon>Stenosarchaea group</taxon>
        <taxon>Halobacteria</taxon>
        <taxon>Halobacteriales</taxon>
        <taxon>Haloferacaceae</taxon>
        <taxon>Halobellus</taxon>
    </lineage>
</organism>
<dbReference type="GO" id="GO:0015689">
    <property type="term" value="P:molybdate ion transport"/>
    <property type="evidence" value="ECO:0007669"/>
    <property type="project" value="InterPro"/>
</dbReference>
<name>A0A7J9SJL1_9EURY</name>
<accession>A0A7J9SJL1</accession>
<dbReference type="InterPro" id="IPR005116">
    <property type="entry name" value="Transp-assoc_OB_typ1"/>
</dbReference>
<gene>
    <name evidence="4" type="ORF">H5V44_02610</name>
</gene>
<dbReference type="Pfam" id="PF03459">
    <property type="entry name" value="TOBE"/>
    <property type="match status" value="1"/>
</dbReference>
<evidence type="ECO:0000313" key="5">
    <source>
        <dbReference type="Proteomes" id="UP000546257"/>
    </source>
</evidence>
<proteinExistence type="predicted"/>
<dbReference type="EMBL" id="JACKXD010000001">
    <property type="protein sequence ID" value="MBB6645201.1"/>
    <property type="molecule type" value="Genomic_DNA"/>
</dbReference>
<evidence type="ECO:0000259" key="3">
    <source>
        <dbReference type="PROSITE" id="PS51866"/>
    </source>
</evidence>
<dbReference type="AlphaFoldDB" id="A0A7J9SJL1"/>
<dbReference type="InterPro" id="IPR004606">
    <property type="entry name" value="Mop_domain"/>
</dbReference>
<dbReference type="Proteomes" id="UP000546257">
    <property type="component" value="Unassembled WGS sequence"/>
</dbReference>
<feature type="domain" description="Mop" evidence="3">
    <location>
        <begin position="2"/>
        <end position="68"/>
    </location>
</feature>
<comment type="subcellular location">
    <subcellularLocation>
        <location evidence="1">Cell membrane</location>
        <topology evidence="1">Peripheral membrane protein</topology>
    </subcellularLocation>
</comment>
<dbReference type="GO" id="GO:0005886">
    <property type="term" value="C:plasma membrane"/>
    <property type="evidence" value="ECO:0007669"/>
    <property type="project" value="UniProtKB-SubCell"/>
</dbReference>
<dbReference type="RefSeq" id="WP_185191572.1">
    <property type="nucleotide sequence ID" value="NZ_JACKXD010000001.1"/>
</dbReference>
<protein>
    <submittedName>
        <fullName evidence="4">TOBE domain-containing protein</fullName>
    </submittedName>
</protein>